<protein>
    <submittedName>
        <fullName evidence="3">Uncharacterized protein</fullName>
    </submittedName>
</protein>
<keyword evidence="1" id="KW-1133">Transmembrane helix</keyword>
<keyword evidence="1" id="KW-0812">Transmembrane</keyword>
<sequence>MISTHLIVSNITTTFCLVIFHFVMDRNGEAEPAQNVQQNRSSTSNSDDFVHRISAGVNELRCQHWGYDVVLIANSEEIHATDSSWQPIHHTSKPCFGAQ</sequence>
<evidence type="ECO:0000313" key="3">
    <source>
        <dbReference type="WBParaSite" id="TREG1_17410.1"/>
    </source>
</evidence>
<reference evidence="3" key="2">
    <citation type="submission" date="2023-11" db="UniProtKB">
        <authorList>
            <consortium name="WormBaseParasite"/>
        </authorList>
    </citation>
    <scope>IDENTIFICATION</scope>
</reference>
<dbReference type="AlphaFoldDB" id="A0AA85J8L2"/>
<keyword evidence="2" id="KW-1185">Reference proteome</keyword>
<proteinExistence type="predicted"/>
<reference evidence="2" key="1">
    <citation type="submission" date="2022-06" db="EMBL/GenBank/DDBJ databases">
        <authorList>
            <person name="Berger JAMES D."/>
            <person name="Berger JAMES D."/>
        </authorList>
    </citation>
    <scope>NUCLEOTIDE SEQUENCE [LARGE SCALE GENOMIC DNA]</scope>
</reference>
<dbReference type="Proteomes" id="UP000050795">
    <property type="component" value="Unassembled WGS sequence"/>
</dbReference>
<evidence type="ECO:0000256" key="1">
    <source>
        <dbReference type="SAM" id="Phobius"/>
    </source>
</evidence>
<keyword evidence="1" id="KW-0472">Membrane</keyword>
<evidence type="ECO:0000313" key="2">
    <source>
        <dbReference type="Proteomes" id="UP000050795"/>
    </source>
</evidence>
<feature type="transmembrane region" description="Helical" evidence="1">
    <location>
        <begin position="6"/>
        <end position="24"/>
    </location>
</feature>
<name>A0AA85J8L2_TRIRE</name>
<accession>A0AA85J8L2</accession>
<dbReference type="WBParaSite" id="TREG1_17410.1">
    <property type="protein sequence ID" value="TREG1_17410.1"/>
    <property type="gene ID" value="TREG1_17410"/>
</dbReference>
<organism evidence="2 3">
    <name type="scientific">Trichobilharzia regenti</name>
    <name type="common">Nasal bird schistosome</name>
    <dbReference type="NCBI Taxonomy" id="157069"/>
    <lineage>
        <taxon>Eukaryota</taxon>
        <taxon>Metazoa</taxon>
        <taxon>Spiralia</taxon>
        <taxon>Lophotrochozoa</taxon>
        <taxon>Platyhelminthes</taxon>
        <taxon>Trematoda</taxon>
        <taxon>Digenea</taxon>
        <taxon>Strigeidida</taxon>
        <taxon>Schistosomatoidea</taxon>
        <taxon>Schistosomatidae</taxon>
        <taxon>Trichobilharzia</taxon>
    </lineage>
</organism>